<dbReference type="PROSITE" id="PS51257">
    <property type="entry name" value="PROKAR_LIPOPROTEIN"/>
    <property type="match status" value="1"/>
</dbReference>
<organism evidence="7 8">
    <name type="scientific">Pseudomonas pohangensis</name>
    <dbReference type="NCBI Taxonomy" id="364197"/>
    <lineage>
        <taxon>Bacteria</taxon>
        <taxon>Pseudomonadati</taxon>
        <taxon>Pseudomonadota</taxon>
        <taxon>Gammaproteobacteria</taxon>
        <taxon>Pseudomonadales</taxon>
        <taxon>Pseudomonadaceae</taxon>
        <taxon>Pseudomonas</taxon>
    </lineage>
</organism>
<evidence type="ECO:0000256" key="1">
    <source>
        <dbReference type="ARBA" id="ARBA00004196"/>
    </source>
</evidence>
<protein>
    <submittedName>
        <fullName evidence="7">Thiol-disulfide isomerase or thioredoxin</fullName>
    </submittedName>
</protein>
<gene>
    <name evidence="7" type="ORF">SAMN05216296_2044</name>
</gene>
<feature type="signal peptide" evidence="5">
    <location>
        <begin position="1"/>
        <end position="23"/>
    </location>
</feature>
<keyword evidence="5" id="KW-0732">Signal</keyword>
<keyword evidence="3" id="KW-1015">Disulfide bond</keyword>
<dbReference type="GO" id="GO:0016209">
    <property type="term" value="F:antioxidant activity"/>
    <property type="evidence" value="ECO:0007669"/>
    <property type="project" value="InterPro"/>
</dbReference>
<dbReference type="GO" id="GO:0016853">
    <property type="term" value="F:isomerase activity"/>
    <property type="evidence" value="ECO:0007669"/>
    <property type="project" value="UniProtKB-KW"/>
</dbReference>
<keyword evidence="4" id="KW-0676">Redox-active center</keyword>
<feature type="domain" description="Thioredoxin" evidence="6">
    <location>
        <begin position="14"/>
        <end position="154"/>
    </location>
</feature>
<dbReference type="Pfam" id="PF00578">
    <property type="entry name" value="AhpC-TSA"/>
    <property type="match status" value="1"/>
</dbReference>
<dbReference type="PROSITE" id="PS51352">
    <property type="entry name" value="THIOREDOXIN_2"/>
    <property type="match status" value="1"/>
</dbReference>
<dbReference type="InterPro" id="IPR036249">
    <property type="entry name" value="Thioredoxin-like_sf"/>
</dbReference>
<dbReference type="InterPro" id="IPR000866">
    <property type="entry name" value="AhpC/TSA"/>
</dbReference>
<dbReference type="InterPro" id="IPR017937">
    <property type="entry name" value="Thioredoxin_CS"/>
</dbReference>
<dbReference type="STRING" id="364197.SAMN05216296_2044"/>
<dbReference type="Proteomes" id="UP000243232">
    <property type="component" value="Chromosome I"/>
</dbReference>
<dbReference type="GO" id="GO:0015036">
    <property type="term" value="F:disulfide oxidoreductase activity"/>
    <property type="evidence" value="ECO:0007669"/>
    <property type="project" value="UniProtKB-ARBA"/>
</dbReference>
<dbReference type="CDD" id="cd02966">
    <property type="entry name" value="TlpA_like_family"/>
    <property type="match status" value="1"/>
</dbReference>
<comment type="subcellular location">
    <subcellularLocation>
        <location evidence="1">Cell envelope</location>
    </subcellularLocation>
</comment>
<dbReference type="PROSITE" id="PS00194">
    <property type="entry name" value="THIOREDOXIN_1"/>
    <property type="match status" value="1"/>
</dbReference>
<evidence type="ECO:0000313" key="7">
    <source>
        <dbReference type="EMBL" id="SDU14616.1"/>
    </source>
</evidence>
<proteinExistence type="predicted"/>
<keyword evidence="8" id="KW-1185">Reference proteome</keyword>
<dbReference type="EMBL" id="LT629785">
    <property type="protein sequence ID" value="SDU14616.1"/>
    <property type="molecule type" value="Genomic_DNA"/>
</dbReference>
<evidence type="ECO:0000256" key="2">
    <source>
        <dbReference type="ARBA" id="ARBA00022748"/>
    </source>
</evidence>
<evidence type="ECO:0000259" key="6">
    <source>
        <dbReference type="PROSITE" id="PS51352"/>
    </source>
</evidence>
<sequence>MRMQFPAVILVSLALILLSGCSADYGTDQHGQKVPATRVEGQWLIVNYWADWCPPCRKEIPELNLLAEQLKNQGVSVFAVNYDGLQGEDLQKAIREFDFTFTVLTEDPAARLQLPRSGGLPVTFIIDPQGRLREQLMGEQTAAGLAARLKTLQQEP</sequence>
<dbReference type="InterPro" id="IPR050553">
    <property type="entry name" value="Thioredoxin_ResA/DsbE_sf"/>
</dbReference>
<evidence type="ECO:0000256" key="5">
    <source>
        <dbReference type="SAM" id="SignalP"/>
    </source>
</evidence>
<dbReference type="SUPFAM" id="SSF52833">
    <property type="entry name" value="Thioredoxin-like"/>
    <property type="match status" value="1"/>
</dbReference>
<keyword evidence="7" id="KW-0413">Isomerase</keyword>
<evidence type="ECO:0000313" key="8">
    <source>
        <dbReference type="Proteomes" id="UP000243232"/>
    </source>
</evidence>
<dbReference type="PANTHER" id="PTHR42852">
    <property type="entry name" value="THIOL:DISULFIDE INTERCHANGE PROTEIN DSBE"/>
    <property type="match status" value="1"/>
</dbReference>
<evidence type="ECO:0000256" key="3">
    <source>
        <dbReference type="ARBA" id="ARBA00023157"/>
    </source>
</evidence>
<keyword evidence="2" id="KW-0201">Cytochrome c-type biogenesis</keyword>
<dbReference type="AlphaFoldDB" id="A0A1H2G4P5"/>
<dbReference type="GO" id="GO:0017004">
    <property type="term" value="P:cytochrome complex assembly"/>
    <property type="evidence" value="ECO:0007669"/>
    <property type="project" value="UniProtKB-KW"/>
</dbReference>
<accession>A0A1H2G4P5</accession>
<dbReference type="OrthoDB" id="9796554at2"/>
<evidence type="ECO:0000256" key="4">
    <source>
        <dbReference type="ARBA" id="ARBA00023284"/>
    </source>
</evidence>
<name>A0A1H2G4P5_9PSED</name>
<reference evidence="8" key="1">
    <citation type="submission" date="2016-10" db="EMBL/GenBank/DDBJ databases">
        <authorList>
            <person name="Varghese N."/>
            <person name="Submissions S."/>
        </authorList>
    </citation>
    <scope>NUCLEOTIDE SEQUENCE [LARGE SCALE GENOMIC DNA]</scope>
    <source>
        <strain evidence="8">DSM 17875</strain>
    </source>
</reference>
<dbReference type="InterPro" id="IPR013766">
    <property type="entry name" value="Thioredoxin_domain"/>
</dbReference>
<dbReference type="GO" id="GO:0030313">
    <property type="term" value="C:cell envelope"/>
    <property type="evidence" value="ECO:0007669"/>
    <property type="project" value="UniProtKB-SubCell"/>
</dbReference>
<dbReference type="PANTHER" id="PTHR42852:SF6">
    <property type="entry name" value="THIOL:DISULFIDE INTERCHANGE PROTEIN DSBE"/>
    <property type="match status" value="1"/>
</dbReference>
<dbReference type="Gene3D" id="3.40.30.10">
    <property type="entry name" value="Glutaredoxin"/>
    <property type="match status" value="1"/>
</dbReference>
<feature type="chain" id="PRO_5009274543" evidence="5">
    <location>
        <begin position="24"/>
        <end position="156"/>
    </location>
</feature>
<dbReference type="RefSeq" id="WP_090194679.1">
    <property type="nucleotide sequence ID" value="NZ_LT629785.1"/>
</dbReference>